<dbReference type="Gene3D" id="3.30.460.90">
    <property type="match status" value="1"/>
</dbReference>
<keyword evidence="2" id="KW-1185">Reference proteome</keyword>
<accession>A0A7D7LG55</accession>
<dbReference type="InterPro" id="IPR043519">
    <property type="entry name" value="NT_sf"/>
</dbReference>
<sequence>MAKTVNAAFNDFLKNYVNLDPNDTIQARKSRDWLVEEQIHSFPEKDIYFPTLYSEKDIYFGSFARRTKKRELDDIDIMIVLSGEGASYYEYIDNVIEIYVPDSAYKLKRLYFDSTNKLNSRKVINKIIALMNKVPQYEKADINRNLEAATLKLKSYYWNFDIVPCFFTKPDFSGRTYYLIPDGQGNWQKTDPRIDRDRATQVNQFHDGNIFNLIRLMKFWNKRPTMSSMSSYLLENMILDYYSDNIYRKASSYVDLEVPNLLQYIRDNIFNSVNDPKAIQGNINNLELKERSSIWTRAHIDNIKALEARQLESENNHKLSISKWREVFGINFPIYS</sequence>
<protein>
    <submittedName>
        <fullName evidence="1">Nucleotidyltransferase</fullName>
    </submittedName>
</protein>
<reference evidence="2" key="1">
    <citation type="submission" date="2020-06" db="EMBL/GenBank/DDBJ databases">
        <title>Nostoc edaphicum CCNP1411 genome.</title>
        <authorList>
            <person name="Fidor A."/>
            <person name="Grabski M."/>
            <person name="Gawor J."/>
            <person name="Gromadka R."/>
            <person name="Wegrzyn G."/>
            <person name="Mazur-Marzec H."/>
        </authorList>
    </citation>
    <scope>NUCLEOTIDE SEQUENCE [LARGE SCALE GENOMIC DNA]</scope>
    <source>
        <strain evidence="2">CCNP1411</strain>
    </source>
</reference>
<evidence type="ECO:0000313" key="2">
    <source>
        <dbReference type="Proteomes" id="UP000514713"/>
    </source>
</evidence>
<dbReference type="EMBL" id="CP054698">
    <property type="protein sequence ID" value="QMS89832.1"/>
    <property type="molecule type" value="Genomic_DNA"/>
</dbReference>
<dbReference type="RefSeq" id="WP_181927729.1">
    <property type="nucleotide sequence ID" value="NZ_CP054698.1"/>
</dbReference>
<keyword evidence="1" id="KW-0808">Transferase</keyword>
<dbReference type="AlphaFoldDB" id="A0A7D7LG55"/>
<dbReference type="SUPFAM" id="SSF81301">
    <property type="entry name" value="Nucleotidyltransferase"/>
    <property type="match status" value="1"/>
</dbReference>
<dbReference type="KEGG" id="ned:HUN01_20425"/>
<name>A0A7D7LG55_9NOSO</name>
<proteinExistence type="predicted"/>
<organism evidence="1 2">
    <name type="scientific">Nostoc edaphicum CCNP1411</name>
    <dbReference type="NCBI Taxonomy" id="1472755"/>
    <lineage>
        <taxon>Bacteria</taxon>
        <taxon>Bacillati</taxon>
        <taxon>Cyanobacteriota</taxon>
        <taxon>Cyanophyceae</taxon>
        <taxon>Nostocales</taxon>
        <taxon>Nostocaceae</taxon>
        <taxon>Nostoc</taxon>
    </lineage>
</organism>
<evidence type="ECO:0000313" key="1">
    <source>
        <dbReference type="EMBL" id="QMS89832.1"/>
    </source>
</evidence>
<dbReference type="GO" id="GO:0016740">
    <property type="term" value="F:transferase activity"/>
    <property type="evidence" value="ECO:0007669"/>
    <property type="project" value="UniProtKB-KW"/>
</dbReference>
<gene>
    <name evidence="1" type="ORF">HUN01_20425</name>
</gene>
<dbReference type="Proteomes" id="UP000514713">
    <property type="component" value="Chromosome"/>
</dbReference>